<name>A0A2T0LXV4_9ACTN</name>
<dbReference type="Proteomes" id="UP000238312">
    <property type="component" value="Unassembled WGS sequence"/>
</dbReference>
<keyword evidence="2" id="KW-1185">Reference proteome</keyword>
<evidence type="ECO:0000313" key="1">
    <source>
        <dbReference type="EMBL" id="PRX48955.1"/>
    </source>
</evidence>
<dbReference type="AlphaFoldDB" id="A0A2T0LXV4"/>
<dbReference type="OrthoDB" id="3541393at2"/>
<protein>
    <submittedName>
        <fullName evidence="1">Uncharacterized protein</fullName>
    </submittedName>
</protein>
<dbReference type="RefSeq" id="WP_146178664.1">
    <property type="nucleotide sequence ID" value="NZ_PVNG01000039.1"/>
</dbReference>
<reference evidence="1 2" key="1">
    <citation type="submission" date="2018-03" db="EMBL/GenBank/DDBJ databases">
        <title>Genomic Encyclopedia of Type Strains, Phase III (KMG-III): the genomes of soil and plant-associated and newly described type strains.</title>
        <authorList>
            <person name="Whitman W."/>
        </authorList>
    </citation>
    <scope>NUCLEOTIDE SEQUENCE [LARGE SCALE GENOMIC DNA]</scope>
    <source>
        <strain evidence="1 2">CGMCC 4.7104</strain>
    </source>
</reference>
<gene>
    <name evidence="1" type="ORF">B0I32_13948</name>
</gene>
<accession>A0A2T0LXV4</accession>
<dbReference type="EMBL" id="PVNG01000039">
    <property type="protein sequence ID" value="PRX48955.1"/>
    <property type="molecule type" value="Genomic_DNA"/>
</dbReference>
<organism evidence="1 2">
    <name type="scientific">Nonomuraea fuscirosea</name>
    <dbReference type="NCBI Taxonomy" id="1291556"/>
    <lineage>
        <taxon>Bacteria</taxon>
        <taxon>Bacillati</taxon>
        <taxon>Actinomycetota</taxon>
        <taxon>Actinomycetes</taxon>
        <taxon>Streptosporangiales</taxon>
        <taxon>Streptosporangiaceae</taxon>
        <taxon>Nonomuraea</taxon>
    </lineage>
</organism>
<proteinExistence type="predicted"/>
<sequence length="97" mass="10684">MDPDAIARRARRHGWTVEFNADPGVILRRRLWQLEITFVGDAPSIALVSGPEGRDVGRPVNLRSINTLIRSRPDEIAQRVAEAILGEPSARTEDAGS</sequence>
<evidence type="ECO:0000313" key="2">
    <source>
        <dbReference type="Proteomes" id="UP000238312"/>
    </source>
</evidence>
<comment type="caution">
    <text evidence="1">The sequence shown here is derived from an EMBL/GenBank/DDBJ whole genome shotgun (WGS) entry which is preliminary data.</text>
</comment>